<keyword evidence="2" id="KW-1185">Reference proteome</keyword>
<reference evidence="1 2" key="1">
    <citation type="journal article" date="2019" name="Nat. Ecol. Evol.">
        <title>Megaphylogeny resolves global patterns of mushroom evolution.</title>
        <authorList>
            <person name="Varga T."/>
            <person name="Krizsan K."/>
            <person name="Foldi C."/>
            <person name="Dima B."/>
            <person name="Sanchez-Garcia M."/>
            <person name="Sanchez-Ramirez S."/>
            <person name="Szollosi G.J."/>
            <person name="Szarkandi J.G."/>
            <person name="Papp V."/>
            <person name="Albert L."/>
            <person name="Andreopoulos W."/>
            <person name="Angelini C."/>
            <person name="Antonin V."/>
            <person name="Barry K.W."/>
            <person name="Bougher N.L."/>
            <person name="Buchanan P."/>
            <person name="Buyck B."/>
            <person name="Bense V."/>
            <person name="Catcheside P."/>
            <person name="Chovatia M."/>
            <person name="Cooper J."/>
            <person name="Damon W."/>
            <person name="Desjardin D."/>
            <person name="Finy P."/>
            <person name="Geml J."/>
            <person name="Haridas S."/>
            <person name="Hughes K."/>
            <person name="Justo A."/>
            <person name="Karasinski D."/>
            <person name="Kautmanova I."/>
            <person name="Kiss B."/>
            <person name="Kocsube S."/>
            <person name="Kotiranta H."/>
            <person name="LaButti K.M."/>
            <person name="Lechner B.E."/>
            <person name="Liimatainen K."/>
            <person name="Lipzen A."/>
            <person name="Lukacs Z."/>
            <person name="Mihaltcheva S."/>
            <person name="Morgado L.N."/>
            <person name="Niskanen T."/>
            <person name="Noordeloos M.E."/>
            <person name="Ohm R.A."/>
            <person name="Ortiz-Santana B."/>
            <person name="Ovrebo C."/>
            <person name="Racz N."/>
            <person name="Riley R."/>
            <person name="Savchenko A."/>
            <person name="Shiryaev A."/>
            <person name="Soop K."/>
            <person name="Spirin V."/>
            <person name="Szebenyi C."/>
            <person name="Tomsovsky M."/>
            <person name="Tulloss R.E."/>
            <person name="Uehling J."/>
            <person name="Grigoriev I.V."/>
            <person name="Vagvolgyi C."/>
            <person name="Papp T."/>
            <person name="Martin F.M."/>
            <person name="Miettinen O."/>
            <person name="Hibbett D.S."/>
            <person name="Nagy L.G."/>
        </authorList>
    </citation>
    <scope>NUCLEOTIDE SEQUENCE [LARGE SCALE GENOMIC DNA]</scope>
    <source>
        <strain evidence="1 2">NL-1719</strain>
    </source>
</reference>
<dbReference type="Proteomes" id="UP000308600">
    <property type="component" value="Unassembled WGS sequence"/>
</dbReference>
<accession>A0ACD3A2R0</accession>
<feature type="non-terminal residue" evidence="1">
    <location>
        <position position="323"/>
    </location>
</feature>
<proteinExistence type="predicted"/>
<organism evidence="1 2">
    <name type="scientific">Pluteus cervinus</name>
    <dbReference type="NCBI Taxonomy" id="181527"/>
    <lineage>
        <taxon>Eukaryota</taxon>
        <taxon>Fungi</taxon>
        <taxon>Dikarya</taxon>
        <taxon>Basidiomycota</taxon>
        <taxon>Agaricomycotina</taxon>
        <taxon>Agaricomycetes</taxon>
        <taxon>Agaricomycetidae</taxon>
        <taxon>Agaricales</taxon>
        <taxon>Pluteineae</taxon>
        <taxon>Pluteaceae</taxon>
        <taxon>Pluteus</taxon>
    </lineage>
</organism>
<protein>
    <submittedName>
        <fullName evidence="1">Uncharacterized protein</fullName>
    </submittedName>
</protein>
<sequence length="323" mass="36843">MAEASLRSDLGILYILESSSVSRSNQSTKETKRASANQGSATNKKTLSKTEVKHRSEVPTFKTAADDDSDDDKQKKKGKGKLRKLDDNEDEDNDKKHNRQRNLRPIKEETDDDDNDKSIKPRQRVLVKRQGKKKSVFDQEEWSECAWILPGPTGNVGIKEQGETLTAIIKESFPIARISVLLNHAWPDTHNLEWTSSVLLDAAGVVATQEKKKADRTTSRAARALCMEVIEETDEIKRRIKKDKLFVRVAFKLTSARYTQDRTRIKELTIKYVPKLFHLNKQPTDVVIARIEAFLHLLRLTRSILATKMWLARIDPSPKEQGQ</sequence>
<dbReference type="EMBL" id="ML208862">
    <property type="protein sequence ID" value="TFK59934.1"/>
    <property type="molecule type" value="Genomic_DNA"/>
</dbReference>
<evidence type="ECO:0000313" key="2">
    <source>
        <dbReference type="Proteomes" id="UP000308600"/>
    </source>
</evidence>
<evidence type="ECO:0000313" key="1">
    <source>
        <dbReference type="EMBL" id="TFK59934.1"/>
    </source>
</evidence>
<name>A0ACD3A2R0_9AGAR</name>
<gene>
    <name evidence="1" type="ORF">BDN72DRAFT_942583</name>
</gene>